<organism evidence="3 4">
    <name type="scientific">Spodoptera frugiperda</name>
    <name type="common">Fall armyworm</name>
    <dbReference type="NCBI Taxonomy" id="7108"/>
    <lineage>
        <taxon>Eukaryota</taxon>
        <taxon>Metazoa</taxon>
        <taxon>Ecdysozoa</taxon>
        <taxon>Arthropoda</taxon>
        <taxon>Hexapoda</taxon>
        <taxon>Insecta</taxon>
        <taxon>Pterygota</taxon>
        <taxon>Neoptera</taxon>
        <taxon>Endopterygota</taxon>
        <taxon>Lepidoptera</taxon>
        <taxon>Glossata</taxon>
        <taxon>Ditrysia</taxon>
        <taxon>Noctuoidea</taxon>
        <taxon>Noctuidae</taxon>
        <taxon>Amphipyrinae</taxon>
        <taxon>Spodoptera</taxon>
    </lineage>
</organism>
<keyword evidence="2" id="KW-0812">Transmembrane</keyword>
<feature type="transmembrane region" description="Helical" evidence="2">
    <location>
        <begin position="6"/>
        <end position="25"/>
    </location>
</feature>
<dbReference type="AlphaFoldDB" id="A0A9R0F0I3"/>
<evidence type="ECO:0000256" key="2">
    <source>
        <dbReference type="SAM" id="Phobius"/>
    </source>
</evidence>
<gene>
    <name evidence="4" type="primary">LOC118276930</name>
</gene>
<keyword evidence="2" id="KW-0472">Membrane</keyword>
<dbReference type="OrthoDB" id="10481694at2759"/>
<dbReference type="PROSITE" id="PS51257">
    <property type="entry name" value="PROKAR_LIPOPROTEIN"/>
    <property type="match status" value="1"/>
</dbReference>
<sequence>MFSNKLILNTIVVVSILFISCAPMVQSYRILVFNPDEQMNRYAWDHKRSESYEQNMISSTNKSPVDPSCLSEPCNPDDLAPRPLPDMSADEKQKSSINNRHKKFGASKIFYWPMFEEQM</sequence>
<proteinExistence type="predicted"/>
<evidence type="ECO:0000313" key="3">
    <source>
        <dbReference type="Proteomes" id="UP000829999"/>
    </source>
</evidence>
<keyword evidence="2" id="KW-1133">Transmembrane helix</keyword>
<name>A0A9R0F0I3_SPOFR</name>
<dbReference type="Proteomes" id="UP000829999">
    <property type="component" value="Chromosome 17"/>
</dbReference>
<keyword evidence="3" id="KW-1185">Reference proteome</keyword>
<accession>A0A9R0F0I3</accession>
<feature type="compositionally biased region" description="Polar residues" evidence="1">
    <location>
        <begin position="53"/>
        <end position="63"/>
    </location>
</feature>
<protein>
    <submittedName>
        <fullName evidence="4">Uncharacterized protein LOC118276930 isoform X1</fullName>
    </submittedName>
</protein>
<evidence type="ECO:0000256" key="1">
    <source>
        <dbReference type="SAM" id="MobiDB-lite"/>
    </source>
</evidence>
<reference evidence="4" key="1">
    <citation type="submission" date="2025-08" db="UniProtKB">
        <authorList>
            <consortium name="RefSeq"/>
        </authorList>
    </citation>
    <scope>IDENTIFICATION</scope>
    <source>
        <tissue evidence="4">Whole larval tissue</tissue>
    </source>
</reference>
<dbReference type="RefSeq" id="XP_050555868.1">
    <property type="nucleotide sequence ID" value="XM_050699911.1"/>
</dbReference>
<evidence type="ECO:0000313" key="4">
    <source>
        <dbReference type="RefSeq" id="XP_050555868.1"/>
    </source>
</evidence>
<feature type="region of interest" description="Disordered" evidence="1">
    <location>
        <begin position="53"/>
        <end position="98"/>
    </location>
</feature>
<dbReference type="GeneID" id="118276930"/>